<protein>
    <submittedName>
        <fullName evidence="5">11329_t:CDS:1</fullName>
    </submittedName>
</protein>
<reference evidence="5" key="1">
    <citation type="submission" date="2021-06" db="EMBL/GenBank/DDBJ databases">
        <authorList>
            <person name="Kallberg Y."/>
            <person name="Tangrot J."/>
            <person name="Rosling A."/>
        </authorList>
    </citation>
    <scope>NUCLEOTIDE SEQUENCE</scope>
    <source>
        <strain evidence="5">MT106</strain>
    </source>
</reference>
<evidence type="ECO:0000259" key="4">
    <source>
        <dbReference type="PROSITE" id="PS50023"/>
    </source>
</evidence>
<dbReference type="EMBL" id="CAJVPL010002447">
    <property type="protein sequence ID" value="CAG8610623.1"/>
    <property type="molecule type" value="Genomic_DNA"/>
</dbReference>
<evidence type="ECO:0000256" key="3">
    <source>
        <dbReference type="PROSITE-ProRule" id="PRU00125"/>
    </source>
</evidence>
<keyword evidence="6" id="KW-1185">Reference proteome</keyword>
<evidence type="ECO:0000256" key="2">
    <source>
        <dbReference type="ARBA" id="ARBA00022833"/>
    </source>
</evidence>
<dbReference type="Proteomes" id="UP000789831">
    <property type="component" value="Unassembled WGS sequence"/>
</dbReference>
<accession>A0A9N9GHF9</accession>
<gene>
    <name evidence="5" type="ORF">AGERDE_LOCUS9573</name>
</gene>
<keyword evidence="3" id="KW-0440">LIM domain</keyword>
<proteinExistence type="predicted"/>
<dbReference type="PROSITE" id="PS50023">
    <property type="entry name" value="LIM_DOMAIN_2"/>
    <property type="match status" value="1"/>
</dbReference>
<comment type="caution">
    <text evidence="5">The sequence shown here is derived from an EMBL/GenBank/DDBJ whole genome shotgun (WGS) entry which is preliminary data.</text>
</comment>
<sequence length="300" mass="33405">MNYCSKCKKDLSLLGQICYKIAGEAYCGDCASCSFCKKKLVSEYVSRPDKPGIFACKDCESELFKPADYDSNAKVTCRCAYNIIDADCCRTKQPTEEYDVCKCGAKKNKVALLSKLPILSKEKDTLNTKLTSLAKTQSDLALIVIVLDNLEKPISKLAPVKCSPPELEVSANPQQTNFNWEQQGLRNEVLLLREMVRELETRLANQTNLTHEERLQSNYLRNLQQNTLRSAESSYQSRYGTLTEDNPNKNKGISGGVIALLIGGLALDEFDENIPSGCQEVVSVLVEGKKELIGKIQLLR</sequence>
<evidence type="ECO:0000256" key="1">
    <source>
        <dbReference type="ARBA" id="ARBA00022723"/>
    </source>
</evidence>
<keyword evidence="1 3" id="KW-0479">Metal-binding</keyword>
<dbReference type="InterPro" id="IPR001781">
    <property type="entry name" value="Znf_LIM"/>
</dbReference>
<evidence type="ECO:0000313" key="6">
    <source>
        <dbReference type="Proteomes" id="UP000789831"/>
    </source>
</evidence>
<organism evidence="5 6">
    <name type="scientific">Ambispora gerdemannii</name>
    <dbReference type="NCBI Taxonomy" id="144530"/>
    <lineage>
        <taxon>Eukaryota</taxon>
        <taxon>Fungi</taxon>
        <taxon>Fungi incertae sedis</taxon>
        <taxon>Mucoromycota</taxon>
        <taxon>Glomeromycotina</taxon>
        <taxon>Glomeromycetes</taxon>
        <taxon>Archaeosporales</taxon>
        <taxon>Ambisporaceae</taxon>
        <taxon>Ambispora</taxon>
    </lineage>
</organism>
<dbReference type="AlphaFoldDB" id="A0A9N9GHF9"/>
<name>A0A9N9GHF9_9GLOM</name>
<dbReference type="GO" id="GO:0046872">
    <property type="term" value="F:metal ion binding"/>
    <property type="evidence" value="ECO:0007669"/>
    <property type="project" value="UniProtKB-KW"/>
</dbReference>
<evidence type="ECO:0000313" key="5">
    <source>
        <dbReference type="EMBL" id="CAG8610623.1"/>
    </source>
</evidence>
<keyword evidence="2 3" id="KW-0862">Zinc</keyword>
<dbReference type="OrthoDB" id="2447124at2759"/>
<feature type="domain" description="LIM zinc-binding" evidence="4">
    <location>
        <begin position="2"/>
        <end position="66"/>
    </location>
</feature>